<dbReference type="Proteomes" id="UP000019804">
    <property type="component" value="Unassembled WGS sequence"/>
</dbReference>
<dbReference type="HOGENOM" id="CLU_058490_3_2_1"/>
<dbReference type="OrthoDB" id="76567at2759"/>
<protein>
    <submittedName>
        <fullName evidence="1">Uncharacterized protein</fullName>
    </submittedName>
</protein>
<dbReference type="GeneID" id="63696969"/>
<dbReference type="EMBL" id="KK088422">
    <property type="protein sequence ID" value="EYE95389.1"/>
    <property type="molecule type" value="Genomic_DNA"/>
</dbReference>
<proteinExistence type="predicted"/>
<reference evidence="2" key="1">
    <citation type="journal article" date="2014" name="Nat. Commun.">
        <title>Genomic adaptations of the halophilic Dead Sea filamentous fungus Eurotium rubrum.</title>
        <authorList>
            <person name="Kis-Papo T."/>
            <person name="Weig A.R."/>
            <person name="Riley R."/>
            <person name="Persoh D."/>
            <person name="Salamov A."/>
            <person name="Sun H."/>
            <person name="Lipzen A."/>
            <person name="Wasser S.P."/>
            <person name="Rambold G."/>
            <person name="Grigoriev I.V."/>
            <person name="Nevo E."/>
        </authorList>
    </citation>
    <scope>NUCLEOTIDE SEQUENCE [LARGE SCALE GENOMIC DNA]</scope>
    <source>
        <strain evidence="2">CBS 135680</strain>
    </source>
</reference>
<gene>
    <name evidence="1" type="ORF">EURHEDRAFT_412207</name>
</gene>
<evidence type="ECO:0000313" key="1">
    <source>
        <dbReference type="EMBL" id="EYE95389.1"/>
    </source>
</evidence>
<evidence type="ECO:0000313" key="2">
    <source>
        <dbReference type="Proteomes" id="UP000019804"/>
    </source>
</evidence>
<sequence>MFYDEKHHKLMIKLVSHIHEIARSLISREIDIAADRMSIVHGLVPDGSKRVVSGQYTKEPASSWHPATLPPSRDAKWPSLVIECADLESITRLRIEAEWWLTQSEGDVRVVVVLIIWPFRSGISLEKWVPDPDGNSGSNDSTTGKAKCVQRIELQCRSKNTASIEVNGGPLRLEFEMVFLRAPNSSRQRDIIVSEEALERIMGLVSDGNI</sequence>
<organism evidence="1 2">
    <name type="scientific">Aspergillus ruber (strain CBS 135680)</name>
    <dbReference type="NCBI Taxonomy" id="1388766"/>
    <lineage>
        <taxon>Eukaryota</taxon>
        <taxon>Fungi</taxon>
        <taxon>Dikarya</taxon>
        <taxon>Ascomycota</taxon>
        <taxon>Pezizomycotina</taxon>
        <taxon>Eurotiomycetes</taxon>
        <taxon>Eurotiomycetidae</taxon>
        <taxon>Eurotiales</taxon>
        <taxon>Aspergillaceae</taxon>
        <taxon>Aspergillus</taxon>
        <taxon>Aspergillus subgen. Aspergillus</taxon>
    </lineage>
</organism>
<dbReference type="AlphaFoldDB" id="A0A017SFH1"/>
<keyword evidence="2" id="KW-1185">Reference proteome</keyword>
<dbReference type="RefSeq" id="XP_040639077.1">
    <property type="nucleotide sequence ID" value="XM_040781845.1"/>
</dbReference>
<name>A0A017SFH1_ASPRC</name>
<accession>A0A017SFH1</accession>